<dbReference type="SUPFAM" id="SSF46689">
    <property type="entry name" value="Homeodomain-like"/>
    <property type="match status" value="1"/>
</dbReference>
<dbReference type="Pfam" id="PF03184">
    <property type="entry name" value="DDE_1"/>
    <property type="match status" value="1"/>
</dbReference>
<evidence type="ECO:0000313" key="4">
    <source>
        <dbReference type="Proteomes" id="UP000434957"/>
    </source>
</evidence>
<dbReference type="Pfam" id="PF03221">
    <property type="entry name" value="HTH_Tnp_Tc5"/>
    <property type="match status" value="1"/>
</dbReference>
<reference evidence="3 4" key="1">
    <citation type="submission" date="2018-08" db="EMBL/GenBank/DDBJ databases">
        <title>Genomic investigation of the strawberry pathogen Phytophthora fragariae indicates pathogenicity is determined by transcriptional variation in three key races.</title>
        <authorList>
            <person name="Adams T.M."/>
            <person name="Armitage A.D."/>
            <person name="Sobczyk M.K."/>
            <person name="Bates H.J."/>
            <person name="Dunwell J.M."/>
            <person name="Nellist C.F."/>
            <person name="Harrison R.J."/>
        </authorList>
    </citation>
    <scope>NUCLEOTIDE SEQUENCE [LARGE SCALE GENOMIC DNA]</scope>
    <source>
        <strain evidence="3 4">SCRP333</strain>
    </source>
</reference>
<evidence type="ECO:0000259" key="2">
    <source>
        <dbReference type="PROSITE" id="PS51253"/>
    </source>
</evidence>
<dbReference type="Gene3D" id="1.10.10.60">
    <property type="entry name" value="Homeodomain-like"/>
    <property type="match status" value="1"/>
</dbReference>
<gene>
    <name evidence="3" type="ORF">PR003_g18545</name>
</gene>
<dbReference type="AlphaFoldDB" id="A0A6A4DZW0"/>
<dbReference type="Proteomes" id="UP000434957">
    <property type="component" value="Unassembled WGS sequence"/>
</dbReference>
<keyword evidence="4" id="KW-1185">Reference proteome</keyword>
<keyword evidence="1" id="KW-0238">DNA-binding</keyword>
<dbReference type="InterPro" id="IPR006600">
    <property type="entry name" value="HTH_CenpB_DNA-bd_dom"/>
</dbReference>
<accession>A0A6A4DZW0</accession>
<protein>
    <recommendedName>
        <fullName evidence="2">HTH CENPB-type domain-containing protein</fullName>
    </recommendedName>
</protein>
<feature type="domain" description="HTH CENPB-type" evidence="2">
    <location>
        <begin position="87"/>
        <end position="160"/>
    </location>
</feature>
<name>A0A6A4DZW0_9STRA</name>
<sequence>MTRPRITGDGKRQKTYTRIAVDYNHKRVVLDRLAAGAKVGAAIDEFYPSITKAERKRKQKQISKWKHQAGFIQEECGDGKGHLQNFRRSGDATILSANAEKDIVLWLNSMRKDGCPVLAKMLEYKALEVAADEGISADVFSASYSWRRRFLRRHKLSIRARTRQGQTTPADAARARLQFLEELFSFEYLPRKTITRRGEKTVWVKCSGKDKDRATAMLLADCHGNKREPFIVFKAGASCHKHIQDANDSKRHGFCTRLWKEMSPLQKNHNCQIYGNPKAWWNAQISLKFLDHHFGHRSGMENKVLLLWDDFSGHWTQEVKEYAASINVLLFKVPPRYTYVCQPADMSWNQPFKAHLRSHWLECLRVQIAEHHAQERQHDEKARKIADQINELARNEIQEVAREKIQELQQSLVANPFVMIAPKRPDITAWIAEAWGELSQATIVSGYSKVGLLGDTRSPENAGVQDYIGKIDDVLDRLALLGAADEAFDTGDEFVSSDSSDEE</sequence>
<dbReference type="PANTHER" id="PTHR19303:SF57">
    <property type="entry name" value="HTH CENPB-TYPE DOMAIN-CONTAINING PROTEIN"/>
    <property type="match status" value="1"/>
</dbReference>
<dbReference type="PANTHER" id="PTHR19303">
    <property type="entry name" value="TRANSPOSON"/>
    <property type="match status" value="1"/>
</dbReference>
<comment type="caution">
    <text evidence="3">The sequence shown here is derived from an EMBL/GenBank/DDBJ whole genome shotgun (WGS) entry which is preliminary data.</text>
</comment>
<dbReference type="PROSITE" id="PS51253">
    <property type="entry name" value="HTH_CENPB"/>
    <property type="match status" value="1"/>
</dbReference>
<dbReference type="EMBL" id="QXFT01001495">
    <property type="protein sequence ID" value="KAE9317171.1"/>
    <property type="molecule type" value="Genomic_DNA"/>
</dbReference>
<organism evidence="3 4">
    <name type="scientific">Phytophthora rubi</name>
    <dbReference type="NCBI Taxonomy" id="129364"/>
    <lineage>
        <taxon>Eukaryota</taxon>
        <taxon>Sar</taxon>
        <taxon>Stramenopiles</taxon>
        <taxon>Oomycota</taxon>
        <taxon>Peronosporomycetes</taxon>
        <taxon>Peronosporales</taxon>
        <taxon>Peronosporaceae</taxon>
        <taxon>Phytophthora</taxon>
    </lineage>
</organism>
<proteinExistence type="predicted"/>
<dbReference type="InterPro" id="IPR009057">
    <property type="entry name" value="Homeodomain-like_sf"/>
</dbReference>
<evidence type="ECO:0000256" key="1">
    <source>
        <dbReference type="ARBA" id="ARBA00023125"/>
    </source>
</evidence>
<dbReference type="InterPro" id="IPR050863">
    <property type="entry name" value="CenT-Element_Derived"/>
</dbReference>
<dbReference type="GO" id="GO:0003677">
    <property type="term" value="F:DNA binding"/>
    <property type="evidence" value="ECO:0007669"/>
    <property type="project" value="UniProtKB-KW"/>
</dbReference>
<dbReference type="SMART" id="SM00674">
    <property type="entry name" value="CENPB"/>
    <property type="match status" value="1"/>
</dbReference>
<dbReference type="InterPro" id="IPR004875">
    <property type="entry name" value="DDE_SF_endonuclease_dom"/>
</dbReference>
<evidence type="ECO:0000313" key="3">
    <source>
        <dbReference type="EMBL" id="KAE9317171.1"/>
    </source>
</evidence>
<dbReference type="GO" id="GO:0005634">
    <property type="term" value="C:nucleus"/>
    <property type="evidence" value="ECO:0007669"/>
    <property type="project" value="TreeGrafter"/>
</dbReference>